<proteinExistence type="inferred from homology"/>
<dbReference type="CDD" id="cd02869">
    <property type="entry name" value="PseudoU_synth_RluA_like"/>
    <property type="match status" value="1"/>
</dbReference>
<dbReference type="InterPro" id="IPR050188">
    <property type="entry name" value="RluA_PseudoU_synthase"/>
</dbReference>
<comment type="caution">
    <text evidence="8">The sequence shown here is derived from an EMBL/GenBank/DDBJ whole genome shotgun (WGS) entry which is preliminary data.</text>
</comment>
<dbReference type="SUPFAM" id="SSF55120">
    <property type="entry name" value="Pseudouridine synthase"/>
    <property type="match status" value="1"/>
</dbReference>
<dbReference type="OrthoDB" id="9807829at2"/>
<protein>
    <recommendedName>
        <fullName evidence="6">Pseudouridine synthase</fullName>
        <ecNumber evidence="6">5.4.99.-</ecNumber>
    </recommendedName>
</protein>
<dbReference type="CDD" id="cd00165">
    <property type="entry name" value="S4"/>
    <property type="match status" value="1"/>
</dbReference>
<dbReference type="SUPFAM" id="SSF55174">
    <property type="entry name" value="Alpha-L RNA-binding motif"/>
    <property type="match status" value="1"/>
</dbReference>
<dbReference type="Pfam" id="PF00849">
    <property type="entry name" value="PseudoU_synth_2"/>
    <property type="match status" value="1"/>
</dbReference>
<comment type="catalytic activity">
    <reaction evidence="1 6">
        <text>a uridine in RNA = a pseudouridine in RNA</text>
        <dbReference type="Rhea" id="RHEA:48348"/>
        <dbReference type="Rhea" id="RHEA-COMP:12068"/>
        <dbReference type="Rhea" id="RHEA-COMP:12069"/>
        <dbReference type="ChEBI" id="CHEBI:65314"/>
        <dbReference type="ChEBI" id="CHEBI:65315"/>
    </reaction>
</comment>
<dbReference type="PROSITE" id="PS01129">
    <property type="entry name" value="PSI_RLU"/>
    <property type="match status" value="1"/>
</dbReference>
<evidence type="ECO:0000256" key="2">
    <source>
        <dbReference type="ARBA" id="ARBA00010876"/>
    </source>
</evidence>
<dbReference type="EC" id="5.4.99.-" evidence="6"/>
<comment type="similarity">
    <text evidence="2 6">Belongs to the pseudouridine synthase RluA family.</text>
</comment>
<dbReference type="EMBL" id="SSTM01000001">
    <property type="protein sequence ID" value="TJW12169.1"/>
    <property type="molecule type" value="Genomic_DNA"/>
</dbReference>
<evidence type="ECO:0000256" key="3">
    <source>
        <dbReference type="ARBA" id="ARBA00023235"/>
    </source>
</evidence>
<gene>
    <name evidence="9" type="ORF">E5982_00745</name>
    <name evidence="8" type="ORF">FHR31_000400</name>
</gene>
<dbReference type="InterPro" id="IPR002942">
    <property type="entry name" value="S4_RNA-bd"/>
</dbReference>
<dbReference type="NCBIfam" id="TIGR00005">
    <property type="entry name" value="rluA_subfam"/>
    <property type="match status" value="1"/>
</dbReference>
<evidence type="ECO:0000313" key="8">
    <source>
        <dbReference type="EMBL" id="MBB3170620.1"/>
    </source>
</evidence>
<dbReference type="EMBL" id="JACHYA010000001">
    <property type="protein sequence ID" value="MBB3170620.1"/>
    <property type="molecule type" value="Genomic_DNA"/>
</dbReference>
<dbReference type="InterPro" id="IPR006225">
    <property type="entry name" value="PsdUridine_synth_RluC/D"/>
</dbReference>
<dbReference type="RefSeq" id="WP_123184549.1">
    <property type="nucleotide sequence ID" value="NZ_CANSOV010000001.1"/>
</dbReference>
<evidence type="ECO:0000259" key="7">
    <source>
        <dbReference type="SMART" id="SM00363"/>
    </source>
</evidence>
<dbReference type="InterPro" id="IPR006145">
    <property type="entry name" value="PsdUridine_synth_RsuA/RluA"/>
</dbReference>
<evidence type="ECO:0000256" key="5">
    <source>
        <dbReference type="PROSITE-ProRule" id="PRU00182"/>
    </source>
</evidence>
<comment type="function">
    <text evidence="6">Responsible for synthesis of pseudouridine from uracil.</text>
</comment>
<evidence type="ECO:0000313" key="10">
    <source>
        <dbReference type="Proteomes" id="UP000309454"/>
    </source>
</evidence>
<dbReference type="Proteomes" id="UP000309454">
    <property type="component" value="Unassembled WGS sequence"/>
</dbReference>
<dbReference type="PANTHER" id="PTHR21600:SF44">
    <property type="entry name" value="RIBOSOMAL LARGE SUBUNIT PSEUDOURIDINE SYNTHASE D"/>
    <property type="match status" value="1"/>
</dbReference>
<evidence type="ECO:0000256" key="1">
    <source>
        <dbReference type="ARBA" id="ARBA00000073"/>
    </source>
</evidence>
<dbReference type="GO" id="GO:0120159">
    <property type="term" value="F:rRNA pseudouridine synthase activity"/>
    <property type="evidence" value="ECO:0007669"/>
    <property type="project" value="UniProtKB-ARBA"/>
</dbReference>
<dbReference type="Proteomes" id="UP000530850">
    <property type="component" value="Unassembled WGS sequence"/>
</dbReference>
<dbReference type="InterPro" id="IPR020103">
    <property type="entry name" value="PsdUridine_synth_cat_dom_sf"/>
</dbReference>
<dbReference type="GO" id="GO:0000455">
    <property type="term" value="P:enzyme-directed rRNA pseudouridine synthesis"/>
    <property type="evidence" value="ECO:0007669"/>
    <property type="project" value="UniProtKB-ARBA"/>
</dbReference>
<keyword evidence="3 6" id="KW-0413">Isomerase</keyword>
<dbReference type="InterPro" id="IPR036986">
    <property type="entry name" value="S4_RNA-bd_sf"/>
</dbReference>
<dbReference type="Pfam" id="PF01479">
    <property type="entry name" value="S4"/>
    <property type="match status" value="1"/>
</dbReference>
<organism evidence="8 11">
    <name type="scientific">Parvibacter caecicola</name>
    <dbReference type="NCBI Taxonomy" id="747645"/>
    <lineage>
        <taxon>Bacteria</taxon>
        <taxon>Bacillati</taxon>
        <taxon>Actinomycetota</taxon>
        <taxon>Coriobacteriia</taxon>
        <taxon>Coriobacteriales</taxon>
        <taxon>Coriobacteriaceae</taxon>
        <taxon>Parvibacter</taxon>
    </lineage>
</organism>
<dbReference type="SMART" id="SM00363">
    <property type="entry name" value="S4"/>
    <property type="match status" value="1"/>
</dbReference>
<dbReference type="InterPro" id="IPR006224">
    <property type="entry name" value="PsdUridine_synth_RluA-like_CS"/>
</dbReference>
<evidence type="ECO:0000256" key="4">
    <source>
        <dbReference type="PIRSR" id="PIRSR606225-1"/>
    </source>
</evidence>
<dbReference type="PANTHER" id="PTHR21600">
    <property type="entry name" value="MITOCHONDRIAL RNA PSEUDOURIDINE SYNTHASE"/>
    <property type="match status" value="1"/>
</dbReference>
<feature type="domain" description="RNA-binding S4" evidence="7">
    <location>
        <begin position="16"/>
        <end position="78"/>
    </location>
</feature>
<reference evidence="8 11" key="2">
    <citation type="submission" date="2020-08" db="EMBL/GenBank/DDBJ databases">
        <title>Sequencing the genomes of 1000 actinobacteria strains.</title>
        <authorList>
            <person name="Klenk H.-P."/>
        </authorList>
    </citation>
    <scope>NUCLEOTIDE SEQUENCE [LARGE SCALE GENOMIC DNA]</scope>
    <source>
        <strain evidence="8 11">DSM 22242</strain>
    </source>
</reference>
<evidence type="ECO:0000313" key="9">
    <source>
        <dbReference type="EMBL" id="TJW12169.1"/>
    </source>
</evidence>
<evidence type="ECO:0000256" key="6">
    <source>
        <dbReference type="RuleBase" id="RU362028"/>
    </source>
</evidence>
<keyword evidence="5" id="KW-0694">RNA-binding</keyword>
<dbReference type="AlphaFoldDB" id="A0A3N0ACC0"/>
<reference evidence="9 10" key="1">
    <citation type="submission" date="2019-04" db="EMBL/GenBank/DDBJ databases">
        <title>Microbes associate with the intestines of laboratory mice.</title>
        <authorList>
            <person name="Navarre W."/>
            <person name="Wong E."/>
            <person name="Huang K.C."/>
            <person name="Tropini C."/>
            <person name="Ng K."/>
            <person name="Yu B."/>
        </authorList>
    </citation>
    <scope>NUCLEOTIDE SEQUENCE [LARGE SCALE GENOMIC DNA]</scope>
    <source>
        <strain evidence="9 10">NM48_B13</strain>
    </source>
</reference>
<dbReference type="GO" id="GO:0003723">
    <property type="term" value="F:RNA binding"/>
    <property type="evidence" value="ECO:0007669"/>
    <property type="project" value="UniProtKB-KW"/>
</dbReference>
<keyword evidence="10" id="KW-1185">Reference proteome</keyword>
<dbReference type="GeneID" id="93355851"/>
<evidence type="ECO:0000313" key="11">
    <source>
        <dbReference type="Proteomes" id="UP000530850"/>
    </source>
</evidence>
<dbReference type="Gene3D" id="3.10.290.10">
    <property type="entry name" value="RNA-binding S4 domain"/>
    <property type="match status" value="1"/>
</dbReference>
<dbReference type="Gene3D" id="3.30.2350.10">
    <property type="entry name" value="Pseudouridine synthase"/>
    <property type="match status" value="1"/>
</dbReference>
<feature type="active site" evidence="4">
    <location>
        <position position="143"/>
    </location>
</feature>
<accession>A0A3N0ACC0</accession>
<dbReference type="PROSITE" id="PS50889">
    <property type="entry name" value="S4"/>
    <property type="match status" value="1"/>
</dbReference>
<name>A0A3N0ACC0_9ACTN</name>
<sequence>MSQLAQRTVTAAEASQRLDAYCASCGLFGSRAAAAKAIENGEVQVNGQTVAKKHLVQAGDLVCALQAEAPEVLPAAAEPIPLDVRFEDEHLLVISKQAMLVCHPCDDYRSGTLVNALLHHCGPEHLCNVQGEDDRQGIVHRLDRDTTGLMMAAKTDEAGQALMEAIQVKAVDRRYLALVHGILPHDTGMIDAPIARSATDRTRMAVRDVPSARDALTTFKVLERFEAAPKDNGYTLVECKLFTGRTHQIRVHMTYAGHPLVGDPLYRAHAPKHSCSDLGLNRQFLHSYRLGFVHPVTGEQLEFADNLPTDLSYALDDLEGRSMGKTQYGENVANMLAFAPYPSVESWVYEEAR</sequence>